<keyword evidence="3" id="KW-1133">Transmembrane helix</keyword>
<accession>A0AAE3XK90</accession>
<sequence>MLKPTPSTDTSGFTLVELLVAMTVLLVVLGIVFTSLTEALSQQRNTASTVSLEASLRRTSQIITQDLRNSAYGLLTGTPYVSGNTSISIARITDTAVHSVTGPATGFQASTLVQVITPTTFNWPVGTRFLLINPTTAQKTATAHTLSTGVTTGGTINLVHATATNTICYSPDNLVQRVNLVGYSLNATQRILYRHSQGTETPLAYGVSNFRVTYIDAAGTTYTRLQDMPAAATLARVGLQLDMQRTERGIVKTRSISASVEIPKVFTLTNSPLRYVAPNTSVAC</sequence>
<evidence type="ECO:0000313" key="4">
    <source>
        <dbReference type="EMBL" id="MDR6221143.1"/>
    </source>
</evidence>
<keyword evidence="3" id="KW-0472">Membrane</keyword>
<evidence type="ECO:0000256" key="3">
    <source>
        <dbReference type="SAM" id="Phobius"/>
    </source>
</evidence>
<dbReference type="PROSITE" id="PS00409">
    <property type="entry name" value="PROKAR_NTER_METHYL"/>
    <property type="match status" value="1"/>
</dbReference>
<dbReference type="Pfam" id="PF07963">
    <property type="entry name" value="N_methyl"/>
    <property type="match status" value="1"/>
</dbReference>
<proteinExistence type="predicted"/>
<name>A0AAE3XK90_9DEIO</name>
<keyword evidence="2" id="KW-0998">Cell outer membrane</keyword>
<dbReference type="GO" id="GO:0009279">
    <property type="term" value="C:cell outer membrane"/>
    <property type="evidence" value="ECO:0007669"/>
    <property type="project" value="UniProtKB-SubCell"/>
</dbReference>
<evidence type="ECO:0000256" key="2">
    <source>
        <dbReference type="ARBA" id="ARBA00023237"/>
    </source>
</evidence>
<protein>
    <submittedName>
        <fullName evidence="4">Prepilin-type N-terminal cleavage/methylation domain-containing protein</fullName>
    </submittedName>
</protein>
<dbReference type="NCBIfam" id="TIGR02532">
    <property type="entry name" value="IV_pilin_GFxxxE"/>
    <property type="match status" value="1"/>
</dbReference>
<dbReference type="AlphaFoldDB" id="A0AAE3XK90"/>
<comment type="subcellular location">
    <subcellularLocation>
        <location evidence="1">Cell outer membrane</location>
    </subcellularLocation>
</comment>
<dbReference type="Proteomes" id="UP001185331">
    <property type="component" value="Unassembled WGS sequence"/>
</dbReference>
<comment type="caution">
    <text evidence="4">The sequence shown here is derived from an EMBL/GenBank/DDBJ whole genome shotgun (WGS) entry which is preliminary data.</text>
</comment>
<evidence type="ECO:0000313" key="5">
    <source>
        <dbReference type="Proteomes" id="UP001185331"/>
    </source>
</evidence>
<keyword evidence="3" id="KW-0812">Transmembrane</keyword>
<evidence type="ECO:0000256" key="1">
    <source>
        <dbReference type="ARBA" id="ARBA00004442"/>
    </source>
</evidence>
<dbReference type="InterPro" id="IPR012902">
    <property type="entry name" value="N_methyl_site"/>
</dbReference>
<reference evidence="4" key="1">
    <citation type="submission" date="2023-07" db="EMBL/GenBank/DDBJ databases">
        <title>Sorghum-associated microbial communities from plants grown in Nebraska, USA.</title>
        <authorList>
            <person name="Schachtman D."/>
        </authorList>
    </citation>
    <scope>NUCLEOTIDE SEQUENCE</scope>
    <source>
        <strain evidence="4">BE330</strain>
    </source>
</reference>
<dbReference type="EMBL" id="JAVDQK010000024">
    <property type="protein sequence ID" value="MDR6221143.1"/>
    <property type="molecule type" value="Genomic_DNA"/>
</dbReference>
<feature type="transmembrane region" description="Helical" evidence="3">
    <location>
        <begin position="12"/>
        <end position="36"/>
    </location>
</feature>
<organism evidence="4 5">
    <name type="scientific">Deinococcus soli</name>
    <name type="common">ex Cha et al. 2016</name>
    <dbReference type="NCBI Taxonomy" id="1309411"/>
    <lineage>
        <taxon>Bacteria</taxon>
        <taxon>Thermotogati</taxon>
        <taxon>Deinococcota</taxon>
        <taxon>Deinococci</taxon>
        <taxon>Deinococcales</taxon>
        <taxon>Deinococcaceae</taxon>
        <taxon>Deinococcus</taxon>
    </lineage>
</organism>
<dbReference type="RefSeq" id="WP_188844504.1">
    <property type="nucleotide sequence ID" value="NZ_BMHJ01000017.1"/>
</dbReference>
<gene>
    <name evidence="4" type="ORF">J2Y00_004775</name>
</gene>